<feature type="domain" description="Glycerol-3-phosphate dehydrogenase NAD-dependent N-terminal" evidence="10">
    <location>
        <begin position="1"/>
        <end position="42"/>
    </location>
</feature>
<evidence type="ECO:0000256" key="4">
    <source>
        <dbReference type="ARBA" id="ARBA00023027"/>
    </source>
</evidence>
<keyword evidence="6" id="KW-0594">Phospholipid biosynthesis</keyword>
<dbReference type="Proteomes" id="UP000194000">
    <property type="component" value="Unassembled WGS sequence"/>
</dbReference>
<reference evidence="12 13" key="1">
    <citation type="submission" date="2016-01" db="EMBL/GenBank/DDBJ databases">
        <title>The new phylogeny of the genus Mycobacterium.</title>
        <authorList>
            <person name="Tarcisio F."/>
            <person name="Conor M."/>
            <person name="Antonella G."/>
            <person name="Elisabetta G."/>
            <person name="Giulia F.S."/>
            <person name="Sara T."/>
            <person name="Anna F."/>
            <person name="Clotilde B."/>
            <person name="Roberto B."/>
            <person name="Veronica D.S."/>
            <person name="Fabio R."/>
            <person name="Monica P."/>
            <person name="Olivier J."/>
            <person name="Enrico T."/>
            <person name="Nicola S."/>
        </authorList>
    </citation>
    <scope>NUCLEOTIDE SEQUENCE [LARGE SCALE GENOMIC DNA]</scope>
    <source>
        <strain evidence="12 13">DSM 45731</strain>
    </source>
</reference>
<keyword evidence="2" id="KW-0444">Lipid biosynthesis</keyword>
<dbReference type="EC" id="1.1.1.94" evidence="9"/>
<dbReference type="InterPro" id="IPR006168">
    <property type="entry name" value="G3P_DH_NAD-dep"/>
</dbReference>
<dbReference type="Pfam" id="PF07479">
    <property type="entry name" value="NAD_Gly3P_dh_C"/>
    <property type="match status" value="1"/>
</dbReference>
<keyword evidence="3 8" id="KW-0560">Oxidoreductase</keyword>
<dbReference type="Gene3D" id="1.10.1040.10">
    <property type="entry name" value="N-(1-d-carboxylethyl)-l-norvaline Dehydrogenase, domain 2"/>
    <property type="match status" value="1"/>
</dbReference>
<dbReference type="Gene3D" id="3.40.50.720">
    <property type="entry name" value="NAD(P)-binding Rossmann-like Domain"/>
    <property type="match status" value="1"/>
</dbReference>
<keyword evidence="4 8" id="KW-0520">NAD</keyword>
<dbReference type="GO" id="GO:0051287">
    <property type="term" value="F:NAD binding"/>
    <property type="evidence" value="ECO:0007669"/>
    <property type="project" value="InterPro"/>
</dbReference>
<dbReference type="PANTHER" id="PTHR11728">
    <property type="entry name" value="GLYCEROL-3-PHOSPHATE DEHYDROGENASE"/>
    <property type="match status" value="1"/>
</dbReference>
<evidence type="ECO:0000256" key="5">
    <source>
        <dbReference type="ARBA" id="ARBA00023098"/>
    </source>
</evidence>
<dbReference type="SUPFAM" id="SSF48179">
    <property type="entry name" value="6-phosphogluconate dehydrogenase C-terminal domain-like"/>
    <property type="match status" value="1"/>
</dbReference>
<evidence type="ECO:0000256" key="9">
    <source>
        <dbReference type="RuleBase" id="RU000439"/>
    </source>
</evidence>
<dbReference type="STRING" id="1260918.AWC06_03815"/>
<evidence type="ECO:0000256" key="7">
    <source>
        <dbReference type="ARBA" id="ARBA00023264"/>
    </source>
</evidence>
<evidence type="ECO:0000313" key="13">
    <source>
        <dbReference type="Proteomes" id="UP000194000"/>
    </source>
</evidence>
<dbReference type="InterPro" id="IPR008927">
    <property type="entry name" value="6-PGluconate_DH-like_C_sf"/>
</dbReference>
<evidence type="ECO:0000259" key="11">
    <source>
        <dbReference type="Pfam" id="PF07479"/>
    </source>
</evidence>
<evidence type="ECO:0000259" key="10">
    <source>
        <dbReference type="Pfam" id="PF01210"/>
    </source>
</evidence>
<evidence type="ECO:0000313" key="12">
    <source>
        <dbReference type="EMBL" id="ORV55539.1"/>
    </source>
</evidence>
<dbReference type="InterPro" id="IPR006109">
    <property type="entry name" value="G3P_DH_NAD-dep_C"/>
</dbReference>
<name>A0A1X1UFV3_9MYCO</name>
<dbReference type="GO" id="GO:0008654">
    <property type="term" value="P:phospholipid biosynthetic process"/>
    <property type="evidence" value="ECO:0007669"/>
    <property type="project" value="UniProtKB-KW"/>
</dbReference>
<comment type="catalytic activity">
    <reaction evidence="9">
        <text>sn-glycerol 3-phosphate + NADP(+) = dihydroxyacetone phosphate + NADPH + H(+)</text>
        <dbReference type="Rhea" id="RHEA:11096"/>
        <dbReference type="ChEBI" id="CHEBI:15378"/>
        <dbReference type="ChEBI" id="CHEBI:57597"/>
        <dbReference type="ChEBI" id="CHEBI:57642"/>
        <dbReference type="ChEBI" id="CHEBI:57783"/>
        <dbReference type="ChEBI" id="CHEBI:58349"/>
        <dbReference type="EC" id="1.1.1.94"/>
    </reaction>
</comment>
<accession>A0A1X1UFV3</accession>
<dbReference type="GO" id="GO:0005975">
    <property type="term" value="P:carbohydrate metabolic process"/>
    <property type="evidence" value="ECO:0007669"/>
    <property type="project" value="InterPro"/>
</dbReference>
<protein>
    <recommendedName>
        <fullName evidence="9">Glycerol-3-phosphate dehydrogenase</fullName>
        <ecNumber evidence="9">1.1.1.94</ecNumber>
    </recommendedName>
</protein>
<dbReference type="PANTHER" id="PTHR11728:SF1">
    <property type="entry name" value="GLYCEROL-3-PHOSPHATE DEHYDROGENASE [NAD(+)] 2, CHLOROPLASTIC"/>
    <property type="match status" value="1"/>
</dbReference>
<evidence type="ECO:0000256" key="6">
    <source>
        <dbReference type="ARBA" id="ARBA00023209"/>
    </source>
</evidence>
<feature type="domain" description="Glycerol-3-phosphate dehydrogenase NAD-dependent C-terminal" evidence="11">
    <location>
        <begin position="63"/>
        <end position="201"/>
    </location>
</feature>
<dbReference type="GO" id="GO:0005829">
    <property type="term" value="C:cytosol"/>
    <property type="evidence" value="ECO:0007669"/>
    <property type="project" value="TreeGrafter"/>
</dbReference>
<comment type="caution">
    <text evidence="12">The sequence shown here is derived from an EMBL/GenBank/DDBJ whole genome shotgun (WGS) entry which is preliminary data.</text>
</comment>
<gene>
    <name evidence="12" type="ORF">AWC06_03815</name>
</gene>
<sequence>MSEVLTEELKTEAVGTISGPNITPDIMDGQLTAIVIASNHPDVVKLGAVALHRPRLKVYASDDLVGVEFAGVFKNTIAVAMGIASGLDWPSNARSFLLTRGLAEITALGIALGARDDTFYGLAGIGDLFLTSTSPHSLNYRLGIELGRDGALSEIVARMPEVPEGINSVRGCCAIAEKVGLAMPLANTTLNILEGRASAKTLEQALVSPDAYGVDADAFC</sequence>
<evidence type="ECO:0000256" key="1">
    <source>
        <dbReference type="ARBA" id="ARBA00011009"/>
    </source>
</evidence>
<dbReference type="InterPro" id="IPR013328">
    <property type="entry name" value="6PGD_dom2"/>
</dbReference>
<keyword evidence="5" id="KW-0443">Lipid metabolism</keyword>
<dbReference type="GO" id="GO:0141153">
    <property type="term" value="F:glycerol-3-phosphate dehydrogenase (NADP+) activity"/>
    <property type="evidence" value="ECO:0007669"/>
    <property type="project" value="RHEA"/>
</dbReference>
<evidence type="ECO:0000256" key="2">
    <source>
        <dbReference type="ARBA" id="ARBA00022516"/>
    </source>
</evidence>
<dbReference type="PRINTS" id="PR00077">
    <property type="entry name" value="GPDHDRGNASE"/>
</dbReference>
<dbReference type="InterPro" id="IPR011128">
    <property type="entry name" value="G3P_DH_NAD-dep_N"/>
</dbReference>
<dbReference type="Pfam" id="PF01210">
    <property type="entry name" value="NAD_Gly3P_dh_N"/>
    <property type="match status" value="1"/>
</dbReference>
<evidence type="ECO:0000256" key="3">
    <source>
        <dbReference type="ARBA" id="ARBA00023002"/>
    </source>
</evidence>
<dbReference type="AlphaFoldDB" id="A0A1X1UFV3"/>
<proteinExistence type="inferred from homology"/>
<dbReference type="EMBL" id="LQOW01000034">
    <property type="protein sequence ID" value="ORV55539.1"/>
    <property type="molecule type" value="Genomic_DNA"/>
</dbReference>
<keyword evidence="13" id="KW-1185">Reference proteome</keyword>
<comment type="similarity">
    <text evidence="1 8">Belongs to the NAD-dependent glycerol-3-phosphate dehydrogenase family.</text>
</comment>
<evidence type="ECO:0000256" key="8">
    <source>
        <dbReference type="RuleBase" id="RU000437"/>
    </source>
</evidence>
<keyword evidence="7" id="KW-1208">Phospholipid metabolism</keyword>
<organism evidence="12 13">
    <name type="scientific">Mycobacterium fragae</name>
    <dbReference type="NCBI Taxonomy" id="1260918"/>
    <lineage>
        <taxon>Bacteria</taxon>
        <taxon>Bacillati</taxon>
        <taxon>Actinomycetota</taxon>
        <taxon>Actinomycetes</taxon>
        <taxon>Mycobacteriales</taxon>
        <taxon>Mycobacteriaceae</taxon>
        <taxon>Mycobacterium</taxon>
    </lineage>
</organism>
<dbReference type="GO" id="GO:0046168">
    <property type="term" value="P:glycerol-3-phosphate catabolic process"/>
    <property type="evidence" value="ECO:0007669"/>
    <property type="project" value="InterPro"/>
</dbReference>